<dbReference type="InterPro" id="IPR042208">
    <property type="entry name" value="D-ser_dehydrat-like_sf"/>
</dbReference>
<dbReference type="Pfam" id="PF14031">
    <property type="entry name" value="D-ser_dehydrat"/>
    <property type="match status" value="1"/>
</dbReference>
<dbReference type="InterPro" id="IPR001608">
    <property type="entry name" value="Ala_racemase_N"/>
</dbReference>
<evidence type="ECO:0000313" key="5">
    <source>
        <dbReference type="Proteomes" id="UP000715095"/>
    </source>
</evidence>
<comment type="similarity">
    <text evidence="1">Belongs to the DSD1 family.</text>
</comment>
<dbReference type="InterPro" id="IPR051466">
    <property type="entry name" value="D-amino_acid_metab_enzyme"/>
</dbReference>
<dbReference type="PANTHER" id="PTHR28004">
    <property type="entry name" value="ZGC:162816-RELATED"/>
    <property type="match status" value="1"/>
</dbReference>
<evidence type="ECO:0000313" key="4">
    <source>
        <dbReference type="EMBL" id="MBM6704758.1"/>
    </source>
</evidence>
<reference evidence="4 5" key="1">
    <citation type="journal article" date="2021" name="Sci. Rep.">
        <title>The distribution of antibiotic resistance genes in chicken gut microbiota commensals.</title>
        <authorList>
            <person name="Juricova H."/>
            <person name="Matiasovicova J."/>
            <person name="Kubasova T."/>
            <person name="Cejkova D."/>
            <person name="Rychlik I."/>
        </authorList>
    </citation>
    <scope>NUCLEOTIDE SEQUENCE [LARGE SCALE GENOMIC DNA]</scope>
    <source>
        <strain evidence="4 5">An829</strain>
    </source>
</reference>
<dbReference type="Pfam" id="PF01168">
    <property type="entry name" value="Ala_racemase_N"/>
    <property type="match status" value="1"/>
</dbReference>
<dbReference type="RefSeq" id="WP_205104039.1">
    <property type="nucleotide sequence ID" value="NZ_JACJJC010000018.1"/>
</dbReference>
<dbReference type="SMART" id="SM01119">
    <property type="entry name" value="D-ser_dehydrat"/>
    <property type="match status" value="1"/>
</dbReference>
<dbReference type="Gene3D" id="3.20.20.10">
    <property type="entry name" value="Alanine racemase"/>
    <property type="match status" value="1"/>
</dbReference>
<sequence length="399" mass="43392">MMKNKHELVGLDLNDERIETPAFVIDDEKLEANLEFAKTRCRALGVTLRPHLKTHKSWTIAERQMVSPEGPATVSTLAEARYFAVHGVKDMIYAVGIAPQKLRIVSEIRRAGCDLKILLDSVEAAKLVSDYCLRTGETIPALIEIDVDGHRSGLTPENPDIVEVAKALKNGARLAGVLTHAGGSYDCGSIESIREAARCERDGIVAAAEMLRRAGFEVPIVSVGSTPTMAFAEDETGVTEIRAGVYAFFDLFMANLGVAPIDRIAGSVLATVIGHQKAKGQVIVDAGFLAMSRDRSTQRQPTDYGFGLVCDVNGKPIEGGRVIMKGTNQEHGILEAMTGEPLKAEDFPIGMRVRVLPNHACPTAAPYRTMLLLDKEGRVKEELFHVRGWDVSSDEADDE</sequence>
<comment type="caution">
    <text evidence="4">The sequence shown here is derived from an EMBL/GenBank/DDBJ whole genome shotgun (WGS) entry which is preliminary data.</text>
</comment>
<dbReference type="PANTHER" id="PTHR28004:SF2">
    <property type="entry name" value="D-SERINE DEHYDRATASE"/>
    <property type="match status" value="1"/>
</dbReference>
<evidence type="ECO:0000259" key="3">
    <source>
        <dbReference type="SMART" id="SM01119"/>
    </source>
</evidence>
<keyword evidence="5" id="KW-1185">Reference proteome</keyword>
<organism evidence="4 5">
    <name type="scientific">Sutterella massiliensis</name>
    <dbReference type="NCBI Taxonomy" id="1816689"/>
    <lineage>
        <taxon>Bacteria</taxon>
        <taxon>Pseudomonadati</taxon>
        <taxon>Pseudomonadota</taxon>
        <taxon>Betaproteobacteria</taxon>
        <taxon>Burkholderiales</taxon>
        <taxon>Sutterellaceae</taxon>
        <taxon>Sutterella</taxon>
    </lineage>
</organism>
<dbReference type="InterPro" id="IPR026956">
    <property type="entry name" value="D-ser_dehydrat-like_dom"/>
</dbReference>
<gene>
    <name evidence="4" type="ORF">H6A60_09710</name>
</gene>
<name>A0ABS2DU01_9BURK</name>
<dbReference type="Proteomes" id="UP000715095">
    <property type="component" value="Unassembled WGS sequence"/>
</dbReference>
<evidence type="ECO:0000256" key="2">
    <source>
        <dbReference type="ARBA" id="ARBA00023239"/>
    </source>
</evidence>
<proteinExistence type="inferred from homology"/>
<accession>A0ABS2DU01</accession>
<evidence type="ECO:0000256" key="1">
    <source>
        <dbReference type="ARBA" id="ARBA00005323"/>
    </source>
</evidence>
<dbReference type="SUPFAM" id="SSF51419">
    <property type="entry name" value="PLP-binding barrel"/>
    <property type="match status" value="1"/>
</dbReference>
<protein>
    <submittedName>
        <fullName evidence="4">Alanine racemase</fullName>
    </submittedName>
</protein>
<feature type="domain" description="D-serine dehydratase-like" evidence="3">
    <location>
        <begin position="265"/>
        <end position="374"/>
    </location>
</feature>
<dbReference type="InterPro" id="IPR029066">
    <property type="entry name" value="PLP-binding_barrel"/>
</dbReference>
<dbReference type="Gene3D" id="2.40.37.20">
    <property type="entry name" value="D-serine dehydratase-like domain"/>
    <property type="match status" value="1"/>
</dbReference>
<dbReference type="EMBL" id="JACJJC010000018">
    <property type="protein sequence ID" value="MBM6704758.1"/>
    <property type="molecule type" value="Genomic_DNA"/>
</dbReference>
<keyword evidence="2" id="KW-0456">Lyase</keyword>